<dbReference type="InterPro" id="IPR017930">
    <property type="entry name" value="Myb_dom"/>
</dbReference>
<dbReference type="PANTHER" id="PTHR45614">
    <property type="entry name" value="MYB PROTEIN-RELATED"/>
    <property type="match status" value="1"/>
</dbReference>
<dbReference type="Proteomes" id="UP000789572">
    <property type="component" value="Unassembled WGS sequence"/>
</dbReference>
<feature type="domain" description="Myb-like" evidence="1">
    <location>
        <begin position="8"/>
        <end position="46"/>
    </location>
</feature>
<evidence type="ECO:0000313" key="3">
    <source>
        <dbReference type="EMBL" id="CAG8486654.1"/>
    </source>
</evidence>
<dbReference type="GO" id="GO:0000978">
    <property type="term" value="F:RNA polymerase II cis-regulatory region sequence-specific DNA binding"/>
    <property type="evidence" value="ECO:0007669"/>
    <property type="project" value="TreeGrafter"/>
</dbReference>
<dbReference type="CDD" id="cd00167">
    <property type="entry name" value="SANT"/>
    <property type="match status" value="3"/>
</dbReference>
<feature type="domain" description="Myb-like" evidence="1">
    <location>
        <begin position="122"/>
        <end position="172"/>
    </location>
</feature>
<name>A0A9N8WLI5_9GLOM</name>
<dbReference type="PROSITE" id="PS50090">
    <property type="entry name" value="MYB_LIKE"/>
    <property type="match status" value="3"/>
</dbReference>
<dbReference type="Pfam" id="PF00249">
    <property type="entry name" value="Myb_DNA-binding"/>
    <property type="match status" value="2"/>
</dbReference>
<dbReference type="OrthoDB" id="2143914at2759"/>
<dbReference type="InterPro" id="IPR009057">
    <property type="entry name" value="Homeodomain-like_sf"/>
</dbReference>
<proteinExistence type="predicted"/>
<evidence type="ECO:0000259" key="1">
    <source>
        <dbReference type="PROSITE" id="PS50090"/>
    </source>
</evidence>
<dbReference type="SMART" id="SM00717">
    <property type="entry name" value="SANT"/>
    <property type="match status" value="4"/>
</dbReference>
<feature type="domain" description="Myb-like" evidence="1">
    <location>
        <begin position="47"/>
        <end position="98"/>
    </location>
</feature>
<comment type="caution">
    <text evidence="3">The sequence shown here is derived from an EMBL/GenBank/DDBJ whole genome shotgun (WGS) entry which is preliminary data.</text>
</comment>
<keyword evidence="4" id="KW-1185">Reference proteome</keyword>
<evidence type="ECO:0000259" key="2">
    <source>
        <dbReference type="PROSITE" id="PS51294"/>
    </source>
</evidence>
<dbReference type="EMBL" id="CAJVPJ010000150">
    <property type="protein sequence ID" value="CAG8486654.1"/>
    <property type="molecule type" value="Genomic_DNA"/>
</dbReference>
<accession>A0A9N8WLI5</accession>
<dbReference type="Pfam" id="PF13921">
    <property type="entry name" value="Myb_DNA-bind_6"/>
    <property type="match status" value="1"/>
</dbReference>
<feature type="domain" description="HTH myb-type" evidence="2">
    <location>
        <begin position="47"/>
        <end position="105"/>
    </location>
</feature>
<dbReference type="AlphaFoldDB" id="A0A9N8WLI5"/>
<gene>
    <name evidence="3" type="ORF">POCULU_LOCUS1838</name>
</gene>
<dbReference type="PROSITE" id="PS51294">
    <property type="entry name" value="HTH_MYB"/>
    <property type="match status" value="2"/>
</dbReference>
<reference evidence="3" key="1">
    <citation type="submission" date="2021-06" db="EMBL/GenBank/DDBJ databases">
        <authorList>
            <person name="Kallberg Y."/>
            <person name="Tangrot J."/>
            <person name="Rosling A."/>
        </authorList>
    </citation>
    <scope>NUCLEOTIDE SEQUENCE</scope>
    <source>
        <strain evidence="3">IA702</strain>
    </source>
</reference>
<organism evidence="3 4">
    <name type="scientific">Paraglomus occultum</name>
    <dbReference type="NCBI Taxonomy" id="144539"/>
    <lineage>
        <taxon>Eukaryota</taxon>
        <taxon>Fungi</taxon>
        <taxon>Fungi incertae sedis</taxon>
        <taxon>Mucoromycota</taxon>
        <taxon>Glomeromycotina</taxon>
        <taxon>Glomeromycetes</taxon>
        <taxon>Paraglomerales</taxon>
        <taxon>Paraglomeraceae</taxon>
        <taxon>Paraglomus</taxon>
    </lineage>
</organism>
<dbReference type="GO" id="GO:0000981">
    <property type="term" value="F:DNA-binding transcription factor activity, RNA polymerase II-specific"/>
    <property type="evidence" value="ECO:0007669"/>
    <property type="project" value="TreeGrafter"/>
</dbReference>
<dbReference type="InterPro" id="IPR050560">
    <property type="entry name" value="MYB_TF"/>
</dbReference>
<dbReference type="InterPro" id="IPR001005">
    <property type="entry name" value="SANT/Myb"/>
</dbReference>
<evidence type="ECO:0000313" key="4">
    <source>
        <dbReference type="Proteomes" id="UP000789572"/>
    </source>
</evidence>
<protein>
    <submittedName>
        <fullName evidence="3">11119_t:CDS:1</fullName>
    </submittedName>
</protein>
<sequence length="240" mass="28226">MEQQRPLDDSLLIQHYNVSGSQWVAIARKTRTKSAHQCATRWYNVLRPGINNGPFTAFEHDLVRQLYKEYGPRWKRICSAAFPNRTPRMIKDSWEETQAELNRIQVDIVLFGIVFAFAVRLQSKTTMEKWSSLEDTALITLYRMYGPQWVTVSRILESKSAHQCSHRWHNALRPGINKEPFTTFEHDTVSQQYRVHGPRWARISANLPDRTRDMVKASREEMQAEEERIRVQMLIARLLN</sequence>
<feature type="domain" description="HTH myb-type" evidence="2">
    <location>
        <begin position="129"/>
        <end position="176"/>
    </location>
</feature>
<dbReference type="SUPFAM" id="SSF46689">
    <property type="entry name" value="Homeodomain-like"/>
    <property type="match status" value="2"/>
</dbReference>
<dbReference type="GO" id="GO:0005634">
    <property type="term" value="C:nucleus"/>
    <property type="evidence" value="ECO:0007669"/>
    <property type="project" value="TreeGrafter"/>
</dbReference>
<dbReference type="Gene3D" id="1.10.10.60">
    <property type="entry name" value="Homeodomain-like"/>
    <property type="match status" value="3"/>
</dbReference>